<comment type="caution">
    <text evidence="1">The sequence shown here is derived from an EMBL/GenBank/DDBJ whole genome shotgun (WGS) entry which is preliminary data.</text>
</comment>
<gene>
    <name evidence="1" type="ORF">Syun_025512</name>
</gene>
<name>A0AAP0EUQ3_9MAGN</name>
<dbReference type="Proteomes" id="UP001420932">
    <property type="component" value="Unassembled WGS sequence"/>
</dbReference>
<dbReference type="AlphaFoldDB" id="A0AAP0EUQ3"/>
<dbReference type="EMBL" id="JBBNAF010000011">
    <property type="protein sequence ID" value="KAK9098467.1"/>
    <property type="molecule type" value="Genomic_DNA"/>
</dbReference>
<protein>
    <submittedName>
        <fullName evidence="1">Uncharacterized protein</fullName>
    </submittedName>
</protein>
<sequence>MSTTIFGHKISKGSLGIKFMNESWVVARYAKGSMPMSITPKKDQSVKVKGVLVYYDADTINEYYGSLVITTSEPQFLYRLYRCSFNAYLYDDIADTLVILRLMTWRTNSKKGTKLHLFKSNFHKVYKMLNYFVCATFFPTIEEKEITQVLVGLHFPLWITTLCHEVEVPSMNDDMDISLGSTLNDFFTSLGDSKGCYKDSKDGREKAKIKAAR</sequence>
<reference evidence="1 2" key="1">
    <citation type="submission" date="2024-01" db="EMBL/GenBank/DDBJ databases">
        <title>Genome assemblies of Stephania.</title>
        <authorList>
            <person name="Yang L."/>
        </authorList>
    </citation>
    <scope>NUCLEOTIDE SEQUENCE [LARGE SCALE GENOMIC DNA]</scope>
    <source>
        <strain evidence="1">YNDBR</strain>
        <tissue evidence="1">Leaf</tissue>
    </source>
</reference>
<organism evidence="1 2">
    <name type="scientific">Stephania yunnanensis</name>
    <dbReference type="NCBI Taxonomy" id="152371"/>
    <lineage>
        <taxon>Eukaryota</taxon>
        <taxon>Viridiplantae</taxon>
        <taxon>Streptophyta</taxon>
        <taxon>Embryophyta</taxon>
        <taxon>Tracheophyta</taxon>
        <taxon>Spermatophyta</taxon>
        <taxon>Magnoliopsida</taxon>
        <taxon>Ranunculales</taxon>
        <taxon>Menispermaceae</taxon>
        <taxon>Menispermoideae</taxon>
        <taxon>Cissampelideae</taxon>
        <taxon>Stephania</taxon>
    </lineage>
</organism>
<evidence type="ECO:0000313" key="2">
    <source>
        <dbReference type="Proteomes" id="UP001420932"/>
    </source>
</evidence>
<evidence type="ECO:0000313" key="1">
    <source>
        <dbReference type="EMBL" id="KAK9098467.1"/>
    </source>
</evidence>
<proteinExistence type="predicted"/>
<accession>A0AAP0EUQ3</accession>
<keyword evidence="2" id="KW-1185">Reference proteome</keyword>